<proteinExistence type="predicted"/>
<evidence type="ECO:0000313" key="2">
    <source>
        <dbReference type="Proteomes" id="UP000228743"/>
    </source>
</evidence>
<evidence type="ECO:0000313" key="1">
    <source>
        <dbReference type="EMBL" id="PJA09545.1"/>
    </source>
</evidence>
<reference evidence="2" key="1">
    <citation type="submission" date="2017-09" db="EMBL/GenBank/DDBJ databases">
        <title>Depth-based differentiation of microbial function through sediment-hosted aquifers and enrichment of novel symbionts in the deep terrestrial subsurface.</title>
        <authorList>
            <person name="Probst A.J."/>
            <person name="Ladd B."/>
            <person name="Jarett J.K."/>
            <person name="Geller-Mcgrath D.E."/>
            <person name="Sieber C.M.K."/>
            <person name="Emerson J.B."/>
            <person name="Anantharaman K."/>
            <person name="Thomas B.C."/>
            <person name="Malmstrom R."/>
            <person name="Stieglmeier M."/>
            <person name="Klingl A."/>
            <person name="Woyke T."/>
            <person name="Ryan C.M."/>
            <person name="Banfield J.F."/>
        </authorList>
    </citation>
    <scope>NUCLEOTIDE SEQUENCE [LARGE SCALE GENOMIC DNA]</scope>
</reference>
<protein>
    <submittedName>
        <fullName evidence="1">Uncharacterized protein</fullName>
    </submittedName>
</protein>
<name>A0A2M7VYF9_9BACT</name>
<dbReference type="EMBL" id="PFPX01000066">
    <property type="protein sequence ID" value="PJA09545.1"/>
    <property type="molecule type" value="Genomic_DNA"/>
</dbReference>
<dbReference type="Proteomes" id="UP000228743">
    <property type="component" value="Unassembled WGS sequence"/>
</dbReference>
<gene>
    <name evidence="1" type="ORF">COX68_02530</name>
</gene>
<sequence>MDDFLISYQKKLNEIYKQEKLVCLSDWESVKFDNKNALQFILDNCSATRNKVNSEGIFDAI</sequence>
<feature type="non-terminal residue" evidence="1">
    <location>
        <position position="61"/>
    </location>
</feature>
<organism evidence="1 2">
    <name type="scientific">Candidatus Falkowbacteria bacterium CG_4_10_14_0_2_um_filter_41_15</name>
    <dbReference type="NCBI Taxonomy" id="1974554"/>
    <lineage>
        <taxon>Bacteria</taxon>
        <taxon>Candidatus Falkowiibacteriota</taxon>
    </lineage>
</organism>
<accession>A0A2M7VYF9</accession>
<dbReference type="AlphaFoldDB" id="A0A2M7VYF9"/>
<comment type="caution">
    <text evidence="1">The sequence shown here is derived from an EMBL/GenBank/DDBJ whole genome shotgun (WGS) entry which is preliminary data.</text>
</comment>